<name>A0A1S1QUI0_9ACTN</name>
<dbReference type="EMBL" id="MBLM01000112">
    <property type="protein sequence ID" value="OHV37630.1"/>
    <property type="molecule type" value="Genomic_DNA"/>
</dbReference>
<reference evidence="3" key="1">
    <citation type="submission" date="2016-07" db="EMBL/GenBank/DDBJ databases">
        <title>Sequence Frankia sp. strain CcI1.17.</title>
        <authorList>
            <person name="Ghodhbane-Gtari F."/>
            <person name="Swanson E."/>
            <person name="Gueddou A."/>
            <person name="Morris K."/>
            <person name="Hezbri K."/>
            <person name="Ktari A."/>
            <person name="Nouioui I."/>
            <person name="Abebe-Akele F."/>
            <person name="Simpson S."/>
            <person name="Thomas K."/>
            <person name="Gtari M."/>
            <person name="Tisa L.S."/>
            <person name="Hurst S."/>
        </authorList>
    </citation>
    <scope>NUCLEOTIDE SEQUENCE [LARGE SCALE GENOMIC DNA]</scope>
    <source>
        <strain evidence="3">Cc1.17</strain>
    </source>
</reference>
<evidence type="ECO:0000313" key="3">
    <source>
        <dbReference type="Proteomes" id="UP000179627"/>
    </source>
</evidence>
<keyword evidence="3" id="KW-1185">Reference proteome</keyword>
<protein>
    <recommendedName>
        <fullName evidence="1">SnoaL-like domain-containing protein</fullName>
    </recommendedName>
</protein>
<dbReference type="Gene3D" id="3.10.450.50">
    <property type="match status" value="1"/>
</dbReference>
<dbReference type="Pfam" id="PF13577">
    <property type="entry name" value="SnoaL_4"/>
    <property type="match status" value="1"/>
</dbReference>
<dbReference type="Proteomes" id="UP000179627">
    <property type="component" value="Unassembled WGS sequence"/>
</dbReference>
<dbReference type="InterPro" id="IPR032710">
    <property type="entry name" value="NTF2-like_dom_sf"/>
</dbReference>
<dbReference type="OrthoDB" id="9180262at2"/>
<proteinExistence type="predicted"/>
<dbReference type="SUPFAM" id="SSF54427">
    <property type="entry name" value="NTF2-like"/>
    <property type="match status" value="1"/>
</dbReference>
<evidence type="ECO:0000259" key="1">
    <source>
        <dbReference type="Pfam" id="PF13577"/>
    </source>
</evidence>
<gene>
    <name evidence="2" type="ORF">CC117_16760</name>
</gene>
<dbReference type="InterPro" id="IPR037401">
    <property type="entry name" value="SnoaL-like"/>
</dbReference>
<accession>A0A1S1QUI0</accession>
<dbReference type="RefSeq" id="WP_071084483.1">
    <property type="nucleotide sequence ID" value="NZ_MBLM01000112.1"/>
</dbReference>
<sequence>MQLAPRALSSTDVEAIRQTIALANHIVDNMRGDLFGRVFTADLQFVITTDGGDQVLTLDEFHQQLRQLPTDYPRPDHHTQDLVLFENADGSVRARSRYLAVRPDATVTSGDCLDILVCTEEGWRLRYRRLVKRIPQPEGGPYPASLSDDWWPATI</sequence>
<feature type="domain" description="SnoaL-like" evidence="1">
    <location>
        <begin position="10"/>
        <end position="129"/>
    </location>
</feature>
<organism evidence="2 3">
    <name type="scientific">Parafrankia colletiae</name>
    <dbReference type="NCBI Taxonomy" id="573497"/>
    <lineage>
        <taxon>Bacteria</taxon>
        <taxon>Bacillati</taxon>
        <taxon>Actinomycetota</taxon>
        <taxon>Actinomycetes</taxon>
        <taxon>Frankiales</taxon>
        <taxon>Frankiaceae</taxon>
        <taxon>Parafrankia</taxon>
    </lineage>
</organism>
<comment type="caution">
    <text evidence="2">The sequence shown here is derived from an EMBL/GenBank/DDBJ whole genome shotgun (WGS) entry which is preliminary data.</text>
</comment>
<evidence type="ECO:0000313" key="2">
    <source>
        <dbReference type="EMBL" id="OHV37630.1"/>
    </source>
</evidence>
<dbReference type="AlphaFoldDB" id="A0A1S1QUI0"/>